<comment type="subcellular location">
    <subcellularLocation>
        <location evidence="1">Cell membrane</location>
        <topology evidence="1">Multi-pass membrane protein</topology>
    </subcellularLocation>
</comment>
<feature type="transmembrane region" description="Helical" evidence="8">
    <location>
        <begin position="390"/>
        <end position="411"/>
    </location>
</feature>
<dbReference type="RefSeq" id="WP_060822211.1">
    <property type="nucleotide sequence ID" value="NZ_LNJQ01000001.1"/>
</dbReference>
<keyword evidence="6 8" id="KW-1133">Transmembrane helix</keyword>
<dbReference type="NCBIfam" id="TIGR00914">
    <property type="entry name" value="2A0601"/>
    <property type="match status" value="1"/>
</dbReference>
<sequence>MIAHVIRWSIRNRLLVLLATALVAAWGALSLNRTPLDALPDLSDTQVIVKASYPGKAPQVVEDQVTYPLTTTLLGVPGAKTIRAYSSFGDAFVYVLFDDKTDQYWARSRVLEYLNQVQSRLPQGASVALGPDATGVGWVYEYALVDRSGRHDLGQLRALNDWFLKFELKAVPDVAEVASIGGMVRQYQVVLDPDKLRAFGITQADVAGALGKANSESGGSVVEMAESEYMVRASGYLRTLDDFRNVVLRASDAGTPVLLGDVARVQIGPEMRRGIAELNGEGEVAGGVIVMRSGKNALSTIEAVKAKLADLKRSLPAGVELVTTYDRSQLIERAVDNLKDKLVEEFVIVGLVCAVFLFHLRSALVAILSLPLGVLAAFIVMRYQGVNANLMSLGGIAIAIGAMIDAAVVMIESAHKHLEAHEHAHPGEPLPNAARWELIAASAVEVGPALFFSLLIITLSFIPVFALEGQEGKLFAPLAFTKTYTIAAAAGLSVTLVPVLMGYLIRGRIPHEASNPLNRLLVRLYRPLLEATLKRPWFAIGIAVAALVVTAIPVSRLGGEFMPPLDEGDLLYMPTALPGISAQKAAELLQQTDRLIKTVPEVATVFGKSGRADTATDPAPLEMFETTIRFRPRDEWRPAMTPEKLVDELDRVVKVPGLSNVWVPPIRNRLDMLSTGIKTPVGVKISGPDLAQVERIATQVEAAVKGVPGVASALAERLNGGRYVDVDIDRRAAARYGLSIGDVQAVVASAIGGENVGEVIAGRERFPINIRYPREVRDSLEKLRQLPIVTGRGAQILLRDVAAVTIADGPPMIRSENARLSGYVYVDIRGVDLKTAVDAMQRAVAQRVALPPGYSIAWSGQFEYLERAAATLRAVIPATLVVIFVLLFVTFDSAADALLLMTTVPFALVGGFWFVWMLGHAVSVATAVGFIALAGVAAEFGVVMLLYLKSAYARRVAAGEPPTEAMLADAIREGAALRVRPKAMTVAVVLAGLVPIMFGHGSGSEVMQRIAAPMVGGMVTAPLLSMFVIPAGWMLLQRRRVRRAMRARRSPVAGRAGADFSSLDTGEPQ</sequence>
<organism evidence="9 10">
    <name type="scientific">Burkholderia savannae</name>
    <dbReference type="NCBI Taxonomy" id="1637837"/>
    <lineage>
        <taxon>Bacteria</taxon>
        <taxon>Pseudomonadati</taxon>
        <taxon>Pseudomonadota</taxon>
        <taxon>Betaproteobacteria</taxon>
        <taxon>Burkholderiales</taxon>
        <taxon>Burkholderiaceae</taxon>
        <taxon>Burkholderia</taxon>
        <taxon>pseudomallei group</taxon>
    </lineage>
</organism>
<evidence type="ECO:0000256" key="4">
    <source>
        <dbReference type="ARBA" id="ARBA00022475"/>
    </source>
</evidence>
<keyword evidence="5 8" id="KW-0812">Transmembrane</keyword>
<dbReference type="PRINTS" id="PR00702">
    <property type="entry name" value="ACRIFLAVINRP"/>
</dbReference>
<feature type="transmembrane region" description="Helical" evidence="8">
    <location>
        <begin position="438"/>
        <end position="466"/>
    </location>
</feature>
<keyword evidence="10" id="KW-1185">Reference proteome</keyword>
<dbReference type="Gene3D" id="3.30.70.1320">
    <property type="entry name" value="Multidrug efflux transporter AcrB pore domain like"/>
    <property type="match status" value="1"/>
</dbReference>
<keyword evidence="3" id="KW-0813">Transport</keyword>
<evidence type="ECO:0000256" key="7">
    <source>
        <dbReference type="ARBA" id="ARBA00023136"/>
    </source>
</evidence>
<dbReference type="Pfam" id="PF00873">
    <property type="entry name" value="ACR_tran"/>
    <property type="match status" value="1"/>
</dbReference>
<dbReference type="SUPFAM" id="SSF82693">
    <property type="entry name" value="Multidrug efflux transporter AcrB pore domain, PN1, PN2, PC1 and PC2 subdomains"/>
    <property type="match status" value="2"/>
</dbReference>
<feature type="transmembrane region" description="Helical" evidence="8">
    <location>
        <begin position="536"/>
        <end position="554"/>
    </location>
</feature>
<evidence type="ECO:0000256" key="3">
    <source>
        <dbReference type="ARBA" id="ARBA00022448"/>
    </source>
</evidence>
<dbReference type="EMBL" id="LNJQ01000001">
    <property type="protein sequence ID" value="KWZ44414.1"/>
    <property type="molecule type" value="Genomic_DNA"/>
</dbReference>
<dbReference type="Gene3D" id="3.30.70.1440">
    <property type="entry name" value="Multidrug efflux transporter AcrB pore domain"/>
    <property type="match status" value="1"/>
</dbReference>
<feature type="transmembrane region" description="Helical" evidence="8">
    <location>
        <begin position="342"/>
        <end position="358"/>
    </location>
</feature>
<evidence type="ECO:0000256" key="8">
    <source>
        <dbReference type="SAM" id="Phobius"/>
    </source>
</evidence>
<dbReference type="SUPFAM" id="SSF82714">
    <property type="entry name" value="Multidrug efflux transporter AcrB TolC docking domain, DN and DC subdomains"/>
    <property type="match status" value="2"/>
</dbReference>
<evidence type="ECO:0000256" key="5">
    <source>
        <dbReference type="ARBA" id="ARBA00022692"/>
    </source>
</evidence>
<dbReference type="Proteomes" id="UP000070255">
    <property type="component" value="Unassembled WGS sequence"/>
</dbReference>
<proteinExistence type="inferred from homology"/>
<protein>
    <submittedName>
        <fullName evidence="9">Cation transporter</fullName>
    </submittedName>
</protein>
<feature type="transmembrane region" description="Helical" evidence="8">
    <location>
        <begin position="365"/>
        <end position="384"/>
    </location>
</feature>
<accession>A0ABR5TK09</accession>
<dbReference type="Gene3D" id="1.20.1640.10">
    <property type="entry name" value="Multidrug efflux transporter AcrB transmembrane domain"/>
    <property type="match status" value="2"/>
</dbReference>
<comment type="caution">
    <text evidence="9">The sequence shown here is derived from an EMBL/GenBank/DDBJ whole genome shotgun (WGS) entry which is preliminary data.</text>
</comment>
<dbReference type="InterPro" id="IPR027463">
    <property type="entry name" value="AcrB_DN_DC_subdom"/>
</dbReference>
<dbReference type="Gene3D" id="3.30.70.1430">
    <property type="entry name" value="Multidrug efflux transporter AcrB pore domain"/>
    <property type="match status" value="2"/>
</dbReference>
<evidence type="ECO:0000256" key="1">
    <source>
        <dbReference type="ARBA" id="ARBA00004651"/>
    </source>
</evidence>
<comment type="similarity">
    <text evidence="2">Belongs to the resistance-nodulation-cell division (RND) (TC 2.A.6) family.</text>
</comment>
<feature type="transmembrane region" description="Helical" evidence="8">
    <location>
        <begin position="1010"/>
        <end position="1036"/>
    </location>
</feature>
<gene>
    <name evidence="9" type="ORF">WS72_17200</name>
</gene>
<keyword evidence="7 8" id="KW-0472">Membrane</keyword>
<evidence type="ECO:0000313" key="9">
    <source>
        <dbReference type="EMBL" id="KWZ44414.1"/>
    </source>
</evidence>
<evidence type="ECO:0000313" key="10">
    <source>
        <dbReference type="Proteomes" id="UP000070255"/>
    </source>
</evidence>
<name>A0ABR5TK09_9BURK</name>
<dbReference type="PANTHER" id="PTHR32063">
    <property type="match status" value="1"/>
</dbReference>
<feature type="transmembrane region" description="Helical" evidence="8">
    <location>
        <begin position="924"/>
        <end position="948"/>
    </location>
</feature>
<keyword evidence="4" id="KW-1003">Cell membrane</keyword>
<reference evidence="9 10" key="1">
    <citation type="submission" date="2015-11" db="EMBL/GenBank/DDBJ databases">
        <authorList>
            <person name="Sahl J."/>
            <person name="Wagner D."/>
            <person name="Keim P."/>
        </authorList>
    </citation>
    <scope>NUCLEOTIDE SEQUENCE [LARGE SCALE GENOMIC DNA]</scope>
    <source>
        <strain evidence="9 10">BDU18</strain>
    </source>
</reference>
<evidence type="ECO:0000256" key="2">
    <source>
        <dbReference type="ARBA" id="ARBA00010942"/>
    </source>
</evidence>
<dbReference type="Gene3D" id="3.30.2090.10">
    <property type="entry name" value="Multidrug efflux transporter AcrB TolC docking domain, DN and DC subdomains"/>
    <property type="match status" value="2"/>
</dbReference>
<feature type="transmembrane region" description="Helical" evidence="8">
    <location>
        <begin position="898"/>
        <end position="918"/>
    </location>
</feature>
<dbReference type="SUPFAM" id="SSF82866">
    <property type="entry name" value="Multidrug efflux transporter AcrB transmembrane domain"/>
    <property type="match status" value="2"/>
</dbReference>
<dbReference type="PANTHER" id="PTHR32063:SF19">
    <property type="entry name" value="CATION EFFLUX SYSTEM PROTEIN CUSA"/>
    <property type="match status" value="1"/>
</dbReference>
<feature type="transmembrane region" description="Helical" evidence="8">
    <location>
        <begin position="486"/>
        <end position="505"/>
    </location>
</feature>
<dbReference type="InterPro" id="IPR004763">
    <property type="entry name" value="CusA-like"/>
</dbReference>
<feature type="transmembrane region" description="Helical" evidence="8">
    <location>
        <begin position="981"/>
        <end position="998"/>
    </location>
</feature>
<evidence type="ECO:0000256" key="6">
    <source>
        <dbReference type="ARBA" id="ARBA00022989"/>
    </source>
</evidence>
<feature type="transmembrane region" description="Helical" evidence="8">
    <location>
        <begin position="874"/>
        <end position="891"/>
    </location>
</feature>
<dbReference type="InterPro" id="IPR001036">
    <property type="entry name" value="Acrflvin-R"/>
</dbReference>